<dbReference type="EMBL" id="BK015853">
    <property type="protein sequence ID" value="DAD69631.1"/>
    <property type="molecule type" value="Genomic_DNA"/>
</dbReference>
<proteinExistence type="predicted"/>
<sequence>MKIIPTFCCRLISKRISKIFKKSQNKKPTIVKEKIGFKLNLGIISFRLCRKESLVEFATQLNLGIFQFEWSREWSSLSGKNATHCGGAGSIPTLHSFLSYIYQVKQCGRTHFHFRFI</sequence>
<accession>A0A8S5LIB9</accession>
<name>A0A8S5LIB9_9CAUD</name>
<evidence type="ECO:0000313" key="1">
    <source>
        <dbReference type="EMBL" id="DAD69631.1"/>
    </source>
</evidence>
<organism evidence="1">
    <name type="scientific">Siphoviridae sp. ctlHU7</name>
    <dbReference type="NCBI Taxonomy" id="2827588"/>
    <lineage>
        <taxon>Viruses</taxon>
        <taxon>Duplodnaviria</taxon>
        <taxon>Heunggongvirae</taxon>
        <taxon>Uroviricota</taxon>
        <taxon>Caudoviricetes</taxon>
    </lineage>
</organism>
<protein>
    <submittedName>
        <fullName evidence="1">Uncharacterized protein</fullName>
    </submittedName>
</protein>
<reference evidence="1" key="1">
    <citation type="journal article" date="2021" name="Proc. Natl. Acad. Sci. U.S.A.">
        <title>A Catalog of Tens of Thousands of Viruses from Human Metagenomes Reveals Hidden Associations with Chronic Diseases.</title>
        <authorList>
            <person name="Tisza M.J."/>
            <person name="Buck C.B."/>
        </authorList>
    </citation>
    <scope>NUCLEOTIDE SEQUENCE</scope>
    <source>
        <strain evidence="1">CtlHU7</strain>
    </source>
</reference>